<comment type="subcellular location">
    <subcellularLocation>
        <location evidence="2">Membrane</location>
    </subcellularLocation>
</comment>
<evidence type="ECO:0000256" key="1">
    <source>
        <dbReference type="ARBA" id="ARBA00000085"/>
    </source>
</evidence>
<dbReference type="PANTHER" id="PTHR45453:SF1">
    <property type="entry name" value="PHOSPHATE REGULON SENSOR PROTEIN PHOR"/>
    <property type="match status" value="1"/>
</dbReference>
<comment type="caution">
    <text evidence="11">The sequence shown here is derived from an EMBL/GenBank/DDBJ whole genome shotgun (WGS) entry which is preliminary data.</text>
</comment>
<evidence type="ECO:0000313" key="12">
    <source>
        <dbReference type="Proteomes" id="UP001596047"/>
    </source>
</evidence>
<dbReference type="EC" id="2.7.13.3" evidence="3"/>
<dbReference type="GO" id="GO:0016301">
    <property type="term" value="F:kinase activity"/>
    <property type="evidence" value="ECO:0007669"/>
    <property type="project" value="UniProtKB-KW"/>
</dbReference>
<dbReference type="EMBL" id="JBHSOW010000127">
    <property type="protein sequence ID" value="MFC5653465.1"/>
    <property type="molecule type" value="Genomic_DNA"/>
</dbReference>
<keyword evidence="7 11" id="KW-0418">Kinase</keyword>
<dbReference type="PANTHER" id="PTHR45453">
    <property type="entry name" value="PHOSPHATE REGULON SENSOR PROTEIN PHOR"/>
    <property type="match status" value="1"/>
</dbReference>
<dbReference type="PROSITE" id="PS50109">
    <property type="entry name" value="HIS_KIN"/>
    <property type="match status" value="1"/>
</dbReference>
<keyword evidence="9" id="KW-0902">Two-component regulatory system</keyword>
<keyword evidence="8" id="KW-0067">ATP-binding</keyword>
<evidence type="ECO:0000256" key="7">
    <source>
        <dbReference type="ARBA" id="ARBA00022777"/>
    </source>
</evidence>
<evidence type="ECO:0000256" key="3">
    <source>
        <dbReference type="ARBA" id="ARBA00012438"/>
    </source>
</evidence>
<proteinExistence type="predicted"/>
<dbReference type="InterPro" id="IPR004358">
    <property type="entry name" value="Sig_transdc_His_kin-like_C"/>
</dbReference>
<dbReference type="SUPFAM" id="SSF55874">
    <property type="entry name" value="ATPase domain of HSP90 chaperone/DNA topoisomerase II/histidine kinase"/>
    <property type="match status" value="1"/>
</dbReference>
<dbReference type="InterPro" id="IPR036890">
    <property type="entry name" value="HATPase_C_sf"/>
</dbReference>
<dbReference type="Pfam" id="PF02518">
    <property type="entry name" value="HATPase_c"/>
    <property type="match status" value="1"/>
</dbReference>
<keyword evidence="4" id="KW-0597">Phosphoprotein</keyword>
<evidence type="ECO:0000256" key="6">
    <source>
        <dbReference type="ARBA" id="ARBA00022741"/>
    </source>
</evidence>
<dbReference type="SMART" id="SM00387">
    <property type="entry name" value="HATPase_c"/>
    <property type="match status" value="1"/>
</dbReference>
<comment type="catalytic activity">
    <reaction evidence="1">
        <text>ATP + protein L-histidine = ADP + protein N-phospho-L-histidine.</text>
        <dbReference type="EC" id="2.7.13.3"/>
    </reaction>
</comment>
<keyword evidence="5" id="KW-0808">Transferase</keyword>
<dbReference type="Proteomes" id="UP001596047">
    <property type="component" value="Unassembled WGS sequence"/>
</dbReference>
<keyword evidence="6" id="KW-0547">Nucleotide-binding</keyword>
<dbReference type="InterPro" id="IPR050351">
    <property type="entry name" value="BphY/WalK/GraS-like"/>
</dbReference>
<evidence type="ECO:0000256" key="8">
    <source>
        <dbReference type="ARBA" id="ARBA00022840"/>
    </source>
</evidence>
<reference evidence="12" key="1">
    <citation type="journal article" date="2019" name="Int. J. Syst. Evol. Microbiol.">
        <title>The Global Catalogue of Microorganisms (GCM) 10K type strain sequencing project: providing services to taxonomists for standard genome sequencing and annotation.</title>
        <authorList>
            <consortium name="The Broad Institute Genomics Platform"/>
            <consortium name="The Broad Institute Genome Sequencing Center for Infectious Disease"/>
            <person name="Wu L."/>
            <person name="Ma J."/>
        </authorList>
    </citation>
    <scope>NUCLEOTIDE SEQUENCE [LARGE SCALE GENOMIC DNA]</scope>
    <source>
        <strain evidence="12">CGMCC 1.3240</strain>
    </source>
</reference>
<keyword evidence="12" id="KW-1185">Reference proteome</keyword>
<dbReference type="Gene3D" id="3.30.565.10">
    <property type="entry name" value="Histidine kinase-like ATPase, C-terminal domain"/>
    <property type="match status" value="1"/>
</dbReference>
<dbReference type="InterPro" id="IPR003594">
    <property type="entry name" value="HATPase_dom"/>
</dbReference>
<evidence type="ECO:0000259" key="10">
    <source>
        <dbReference type="PROSITE" id="PS50109"/>
    </source>
</evidence>
<accession>A0ABW0W6I7</accession>
<sequence length="88" mass="9949">MLLALFYSRDGGEWRFCVHNEGEPIPEEELPRIWGQFYRVDKARTRESGGTGIGLAIVKQILELHGSRFEAHNERGGVSFTFTLPAAE</sequence>
<evidence type="ECO:0000256" key="2">
    <source>
        <dbReference type="ARBA" id="ARBA00004370"/>
    </source>
</evidence>
<name>A0ABW0W6I7_9BACL</name>
<evidence type="ECO:0000256" key="9">
    <source>
        <dbReference type="ARBA" id="ARBA00023012"/>
    </source>
</evidence>
<organism evidence="11 12">
    <name type="scientific">Paenibacillus solisilvae</name>
    <dbReference type="NCBI Taxonomy" id="2486751"/>
    <lineage>
        <taxon>Bacteria</taxon>
        <taxon>Bacillati</taxon>
        <taxon>Bacillota</taxon>
        <taxon>Bacilli</taxon>
        <taxon>Bacillales</taxon>
        <taxon>Paenibacillaceae</taxon>
        <taxon>Paenibacillus</taxon>
    </lineage>
</organism>
<evidence type="ECO:0000256" key="5">
    <source>
        <dbReference type="ARBA" id="ARBA00022679"/>
    </source>
</evidence>
<protein>
    <recommendedName>
        <fullName evidence="3">histidine kinase</fullName>
        <ecNumber evidence="3">2.7.13.3</ecNumber>
    </recommendedName>
</protein>
<dbReference type="InterPro" id="IPR005467">
    <property type="entry name" value="His_kinase_dom"/>
</dbReference>
<evidence type="ECO:0000313" key="11">
    <source>
        <dbReference type="EMBL" id="MFC5653465.1"/>
    </source>
</evidence>
<evidence type="ECO:0000256" key="4">
    <source>
        <dbReference type="ARBA" id="ARBA00022553"/>
    </source>
</evidence>
<gene>
    <name evidence="11" type="ORF">ACFPYJ_30980</name>
</gene>
<dbReference type="RefSeq" id="WP_379192121.1">
    <property type="nucleotide sequence ID" value="NZ_JBHSOW010000127.1"/>
</dbReference>
<feature type="domain" description="Histidine kinase" evidence="10">
    <location>
        <begin position="1"/>
        <end position="88"/>
    </location>
</feature>
<dbReference type="PRINTS" id="PR00344">
    <property type="entry name" value="BCTRLSENSOR"/>
</dbReference>